<name>A0ABP3NTQ2_9GAMM</name>
<dbReference type="RefSeq" id="WP_226767079.1">
    <property type="nucleotide sequence ID" value="NZ_BAAAEO010000003.1"/>
</dbReference>
<keyword evidence="1" id="KW-0472">Membrane</keyword>
<evidence type="ECO:0000256" key="1">
    <source>
        <dbReference type="SAM" id="Phobius"/>
    </source>
</evidence>
<reference evidence="3" key="1">
    <citation type="journal article" date="2019" name="Int. J. Syst. Evol. Microbiol.">
        <title>The Global Catalogue of Microorganisms (GCM) 10K type strain sequencing project: providing services to taxonomists for standard genome sequencing and annotation.</title>
        <authorList>
            <consortium name="The Broad Institute Genomics Platform"/>
            <consortium name="The Broad Institute Genome Sequencing Center for Infectious Disease"/>
            <person name="Wu L."/>
            <person name="Ma J."/>
        </authorList>
    </citation>
    <scope>NUCLEOTIDE SEQUENCE [LARGE SCALE GENOMIC DNA]</scope>
    <source>
        <strain evidence="3">JCM 14331</strain>
    </source>
</reference>
<organism evidence="2 3">
    <name type="scientific">Rheinheimera aquimaris</name>
    <dbReference type="NCBI Taxonomy" id="412437"/>
    <lineage>
        <taxon>Bacteria</taxon>
        <taxon>Pseudomonadati</taxon>
        <taxon>Pseudomonadota</taxon>
        <taxon>Gammaproteobacteria</taxon>
        <taxon>Chromatiales</taxon>
        <taxon>Chromatiaceae</taxon>
        <taxon>Rheinheimera</taxon>
    </lineage>
</organism>
<keyword evidence="3" id="KW-1185">Reference proteome</keyword>
<keyword evidence="1" id="KW-1133">Transmembrane helix</keyword>
<evidence type="ECO:0000313" key="2">
    <source>
        <dbReference type="EMBL" id="GAA0553342.1"/>
    </source>
</evidence>
<accession>A0ABP3NTQ2</accession>
<keyword evidence="1" id="KW-0812">Transmembrane</keyword>
<gene>
    <name evidence="2" type="ORF">GCM10009098_21320</name>
</gene>
<feature type="transmembrane region" description="Helical" evidence="1">
    <location>
        <begin position="5"/>
        <end position="26"/>
    </location>
</feature>
<sequence length="76" mass="8988">MKTLLVYTGLTLLNFAVCFFIFNYSFNQQATPFLVEEQRVESGLLMLQTTLPAYLLWSILVSFVFYWISRKLKSHR</sequence>
<comment type="caution">
    <text evidence="2">The sequence shown here is derived from an EMBL/GenBank/DDBJ whole genome shotgun (WGS) entry which is preliminary data.</text>
</comment>
<dbReference type="Proteomes" id="UP001501169">
    <property type="component" value="Unassembled WGS sequence"/>
</dbReference>
<feature type="transmembrane region" description="Helical" evidence="1">
    <location>
        <begin position="46"/>
        <end position="68"/>
    </location>
</feature>
<protein>
    <submittedName>
        <fullName evidence="2">Uncharacterized protein</fullName>
    </submittedName>
</protein>
<evidence type="ECO:0000313" key="3">
    <source>
        <dbReference type="Proteomes" id="UP001501169"/>
    </source>
</evidence>
<proteinExistence type="predicted"/>
<dbReference type="EMBL" id="BAAAEO010000003">
    <property type="protein sequence ID" value="GAA0553342.1"/>
    <property type="molecule type" value="Genomic_DNA"/>
</dbReference>